<dbReference type="InterPro" id="IPR049809">
    <property type="entry name" value="YehF/YfeS-like_WGR"/>
</dbReference>
<dbReference type="CDD" id="cd07996">
    <property type="entry name" value="WGR_MMR_like"/>
    <property type="match status" value="1"/>
</dbReference>
<evidence type="ECO:0000313" key="3">
    <source>
        <dbReference type="Proteomes" id="UP000621455"/>
    </source>
</evidence>
<organism evidence="2 3">
    <name type="scientific">Massilia frigida</name>
    <dbReference type="NCBI Taxonomy" id="2609281"/>
    <lineage>
        <taxon>Bacteria</taxon>
        <taxon>Pseudomonadati</taxon>
        <taxon>Pseudomonadota</taxon>
        <taxon>Betaproteobacteria</taxon>
        <taxon>Burkholderiales</taxon>
        <taxon>Oxalobacteraceae</taxon>
        <taxon>Telluria group</taxon>
        <taxon>Massilia</taxon>
    </lineage>
</organism>
<evidence type="ECO:0000313" key="2">
    <source>
        <dbReference type="EMBL" id="NHZ81127.1"/>
    </source>
</evidence>
<proteinExistence type="predicted"/>
<gene>
    <name evidence="2" type="ORF">F2P44_17865</name>
</gene>
<reference evidence="2 3" key="1">
    <citation type="submission" date="2019-10" db="EMBL/GenBank/DDBJ databases">
        <title>Taxonomy of Antarctic Massilia spp.: description of Massilia rubra sp. nov., Massilia aquatica sp. nov., Massilia mucilaginosa sp. nov., Massilia frigida sp. nov. isolated from streams, lakes and regoliths.</title>
        <authorList>
            <person name="Holochova P."/>
            <person name="Sedlacek I."/>
            <person name="Kralova S."/>
            <person name="Maslanova I."/>
            <person name="Busse H.-J."/>
            <person name="Stankova E."/>
            <person name="Vrbovska V."/>
            <person name="Kovarovic V."/>
            <person name="Bartak M."/>
            <person name="Svec P."/>
            <person name="Pantucek R."/>
        </authorList>
    </citation>
    <scope>NUCLEOTIDE SEQUENCE [LARGE SCALE GENOMIC DNA]</scope>
    <source>
        <strain evidence="2 3">CCM 8695</strain>
    </source>
</reference>
<dbReference type="SMART" id="SM00773">
    <property type="entry name" value="WGR"/>
    <property type="match status" value="1"/>
</dbReference>
<dbReference type="InterPro" id="IPR008893">
    <property type="entry name" value="WGR_domain"/>
</dbReference>
<evidence type="ECO:0000259" key="1">
    <source>
        <dbReference type="PROSITE" id="PS51977"/>
    </source>
</evidence>
<protein>
    <submittedName>
        <fullName evidence="2">DUF4132 domain-containing protein</fullName>
    </submittedName>
</protein>
<keyword evidence="3" id="KW-1185">Reference proteome</keyword>
<sequence>MYAPYPAGTATLTGHMMRRFELSDGVSDKFWEVEQAGCDVNVCYGRIGTGGQRQSKTHADEAMAAAALAKLVREKTAKGYVATTSGACMQAPPAPMPTPVKPAPSVPAPLPSPPMPVAPAPSLVGMAAPWLAAGPALDIPPDIAALALPSRRFPGAPPQGDAERAWAVYLKHARQFCPAGVDMCDKDLRDGVAEATRRIEQGSRDGSLLSDAIMLSVSARFRLPCDGSDGFPFLDFLAAEKGLPHALEVLLTALENVVAEQLLDTSGAEPVACWRVRAPGDEIHRLTTTELALRRHLAHASQIDWDRCVHLARANVVRLPPRRRPLLAVILPDATDLADLILQNSANPMDTVSMWMNLMTASPLVSMALISIEATGSRLSDDDAHTALATLVQERGSGAIALLQRCTETDRLAEALIWFGTPEAIQALGRDLILAGDYFVRQRSINARLRLQRAVQRWPLASIAGLAELIAADQQVPHLFRAMLITLAYDHADNLAAFRPWISAPAAALLDSLAPDHASHALADSADLPPVLANPPWLAPRKKAAPALSLAALPLAPVERWSDDEREQMRMDERLTIYPYLDHTHSAPSQAGAAIAAGDVPALIAIWEQAARNREYFSACVRIIADMPAPFSLAVWNACAQHPINSPGYAVATFGLRGLPALVAMCEHHPAEALRYTRHIGAVELGLPIARAYMTLKTKAIRASAREWLLAYPEHAACALLAPALGKAGSAREHAADTLRMLAAAGHDVLLMEVAARYGQLAAGTALRALLDQHPLDLYPAKWGAAPQFWRPRDWPRPRLASNGKALPDAAIEAFGDMLRFPRNERVYAGLAQVQRACTPDSLTTFAWNLFRAWEDDGGSAKDNWAFSTLGILGDDAIADKIGPMVRAWPAEALHARAAGGVEVLGAIGTDAALLQLSAIVRHFHSGSLKEAARAKMAQIAEARDMPPEELEDHLAPDLGLDQQGVLRLAFGTRHFVVGFDEALRPVVRDQYGTQLSDLPKPRQSDDEALSRAAVERYKQLRKDARSIASLQVNRLDAAMRTRRRWSVDNFMKLIAGHRLVRHLAQRLVWGMYRDQRLQACFRLGADGALTDGADDAFLLAQEDGIVVGIPHPLDMQGGDLAAFDQLFTDYELTQPFTQIHRATYALDPAELASDRLLRWDGMVVASGSIMGLANRGWRRGRTLERSFVREFSKPLGDGRLAQLQFEPGIVIAAMDQYPEQTVQLVLFGDSDRHGNVDPGVPLAQLDPVAASELIRDIELLRA</sequence>
<dbReference type="Proteomes" id="UP000621455">
    <property type="component" value="Unassembled WGS sequence"/>
</dbReference>
<dbReference type="Pfam" id="PF05406">
    <property type="entry name" value="WGR"/>
    <property type="match status" value="1"/>
</dbReference>
<comment type="caution">
    <text evidence="2">The sequence shown here is derived from an EMBL/GenBank/DDBJ whole genome shotgun (WGS) entry which is preliminary data.</text>
</comment>
<dbReference type="EMBL" id="WHJG01000018">
    <property type="protein sequence ID" value="NHZ81127.1"/>
    <property type="molecule type" value="Genomic_DNA"/>
</dbReference>
<feature type="domain" description="WGR" evidence="1">
    <location>
        <begin position="13"/>
        <end position="96"/>
    </location>
</feature>
<accession>A0ABX0NF36</accession>
<dbReference type="InterPro" id="IPR025406">
    <property type="entry name" value="DUF4132"/>
</dbReference>
<dbReference type="Gene3D" id="2.20.140.10">
    <property type="entry name" value="WGR domain"/>
    <property type="match status" value="1"/>
</dbReference>
<dbReference type="PROSITE" id="PS51977">
    <property type="entry name" value="WGR"/>
    <property type="match status" value="1"/>
</dbReference>
<name>A0ABX0NF36_9BURK</name>
<dbReference type="Pfam" id="PF13569">
    <property type="entry name" value="DUF4132"/>
    <property type="match status" value="1"/>
</dbReference>